<accession>K5WTQ5</accession>
<reference evidence="1 2" key="1">
    <citation type="journal article" date="2012" name="BMC Genomics">
        <title>Comparative genomics of the white-rot fungi, Phanerochaete carnosa and P. chrysosporium, to elucidate the genetic basis of the distinct wood types they colonize.</title>
        <authorList>
            <person name="Suzuki H."/>
            <person name="MacDonald J."/>
            <person name="Syed K."/>
            <person name="Salamov A."/>
            <person name="Hori C."/>
            <person name="Aerts A."/>
            <person name="Henrissat B."/>
            <person name="Wiebenga A."/>
            <person name="vanKuyk P.A."/>
            <person name="Barry K."/>
            <person name="Lindquist E."/>
            <person name="LaButti K."/>
            <person name="Lapidus A."/>
            <person name="Lucas S."/>
            <person name="Coutinho P."/>
            <person name="Gong Y."/>
            <person name="Samejima M."/>
            <person name="Mahadevan R."/>
            <person name="Abou-Zaid M."/>
            <person name="de Vries R.P."/>
            <person name="Igarashi K."/>
            <person name="Yadav J.S."/>
            <person name="Grigoriev I.V."/>
            <person name="Master E.R."/>
        </authorList>
    </citation>
    <scope>NUCLEOTIDE SEQUENCE [LARGE SCALE GENOMIC DNA]</scope>
    <source>
        <strain evidence="1 2">HHB-10118-sp</strain>
    </source>
</reference>
<keyword evidence="2" id="KW-1185">Reference proteome</keyword>
<dbReference type="AlphaFoldDB" id="K5WTQ5"/>
<organism evidence="1 2">
    <name type="scientific">Phanerochaete carnosa (strain HHB-10118-sp)</name>
    <name type="common">White-rot fungus</name>
    <name type="synonym">Peniophora carnosa</name>
    <dbReference type="NCBI Taxonomy" id="650164"/>
    <lineage>
        <taxon>Eukaryota</taxon>
        <taxon>Fungi</taxon>
        <taxon>Dikarya</taxon>
        <taxon>Basidiomycota</taxon>
        <taxon>Agaricomycotina</taxon>
        <taxon>Agaricomycetes</taxon>
        <taxon>Polyporales</taxon>
        <taxon>Phanerochaetaceae</taxon>
        <taxon>Phanerochaete</taxon>
    </lineage>
</organism>
<evidence type="ECO:0000313" key="2">
    <source>
        <dbReference type="Proteomes" id="UP000008370"/>
    </source>
</evidence>
<dbReference type="RefSeq" id="XP_007398469.1">
    <property type="nucleotide sequence ID" value="XM_007398407.1"/>
</dbReference>
<dbReference type="OrthoDB" id="5311491at2759"/>
<proteinExistence type="predicted"/>
<evidence type="ECO:0000313" key="1">
    <source>
        <dbReference type="EMBL" id="EKM53792.1"/>
    </source>
</evidence>
<dbReference type="Proteomes" id="UP000008370">
    <property type="component" value="Unassembled WGS sequence"/>
</dbReference>
<feature type="non-terminal residue" evidence="1">
    <location>
        <position position="78"/>
    </location>
</feature>
<dbReference type="EMBL" id="JH930474">
    <property type="protein sequence ID" value="EKM53792.1"/>
    <property type="molecule type" value="Genomic_DNA"/>
</dbReference>
<gene>
    <name evidence="1" type="ORF">PHACADRAFT_260317</name>
</gene>
<sequence>MYQSKACARPPVSIRNHECSTPHTSDELTVIARDNIEVNISAVRNFGRELATLSEYVCQSLGILALGQCSTGKREVDS</sequence>
<dbReference type="HOGENOM" id="CLU_2628634_0_0_1"/>
<dbReference type="KEGG" id="pco:PHACADRAFT_260317"/>
<protein>
    <submittedName>
        <fullName evidence="1">Uncharacterized protein</fullName>
    </submittedName>
</protein>
<dbReference type="InParanoid" id="K5WTQ5"/>
<name>K5WTQ5_PHACS</name>
<dbReference type="GeneID" id="18917696"/>